<gene>
    <name evidence="2" type="ORF">V1286_001561</name>
</gene>
<dbReference type="CDD" id="cd02440">
    <property type="entry name" value="AdoMet_MTases"/>
    <property type="match status" value="1"/>
</dbReference>
<reference evidence="2 3" key="1">
    <citation type="submission" date="2024-02" db="EMBL/GenBank/DDBJ databases">
        <title>Adaptive strategies in a cosmopolitan and abundant soil bacterium.</title>
        <authorList>
            <person name="Carini P."/>
        </authorList>
    </citation>
    <scope>NUCLEOTIDE SEQUENCE [LARGE SCALE GENOMIC DNA]</scope>
    <source>
        <strain evidence="2 3">AZCC 1608</strain>
    </source>
</reference>
<dbReference type="SUPFAM" id="SSF53335">
    <property type="entry name" value="S-adenosyl-L-methionine-dependent methyltransferases"/>
    <property type="match status" value="1"/>
</dbReference>
<dbReference type="RefSeq" id="WP_334478656.1">
    <property type="nucleotide sequence ID" value="NZ_JAZHRV010000001.1"/>
</dbReference>
<dbReference type="InterPro" id="IPR041698">
    <property type="entry name" value="Methyltransf_25"/>
</dbReference>
<dbReference type="Proteomes" id="UP001364224">
    <property type="component" value="Unassembled WGS sequence"/>
</dbReference>
<proteinExistence type="predicted"/>
<dbReference type="EMBL" id="JAZHRV010000001">
    <property type="protein sequence ID" value="MEH2554032.1"/>
    <property type="molecule type" value="Genomic_DNA"/>
</dbReference>
<dbReference type="Gene3D" id="3.40.50.150">
    <property type="entry name" value="Vaccinia Virus protein VP39"/>
    <property type="match status" value="1"/>
</dbReference>
<dbReference type="InterPro" id="IPR029063">
    <property type="entry name" value="SAM-dependent_MTases_sf"/>
</dbReference>
<comment type="caution">
    <text evidence="2">The sequence shown here is derived from an EMBL/GenBank/DDBJ whole genome shotgun (WGS) entry which is preliminary data.</text>
</comment>
<evidence type="ECO:0000313" key="2">
    <source>
        <dbReference type="EMBL" id="MEH2554032.1"/>
    </source>
</evidence>
<accession>A0ABU8B7B5</accession>
<keyword evidence="3" id="KW-1185">Reference proteome</keyword>
<evidence type="ECO:0000259" key="1">
    <source>
        <dbReference type="Pfam" id="PF13649"/>
    </source>
</evidence>
<dbReference type="GO" id="GO:0008168">
    <property type="term" value="F:methyltransferase activity"/>
    <property type="evidence" value="ECO:0007669"/>
    <property type="project" value="UniProtKB-KW"/>
</dbReference>
<keyword evidence="2" id="KW-0808">Transferase</keyword>
<evidence type="ECO:0000313" key="3">
    <source>
        <dbReference type="Proteomes" id="UP001364224"/>
    </source>
</evidence>
<keyword evidence="2" id="KW-0489">Methyltransferase</keyword>
<organism evidence="2 3">
    <name type="scientific">Bradyrhizobium algeriense</name>
    <dbReference type="NCBI Taxonomy" id="634784"/>
    <lineage>
        <taxon>Bacteria</taxon>
        <taxon>Pseudomonadati</taxon>
        <taxon>Pseudomonadota</taxon>
        <taxon>Alphaproteobacteria</taxon>
        <taxon>Hyphomicrobiales</taxon>
        <taxon>Nitrobacteraceae</taxon>
        <taxon>Bradyrhizobium</taxon>
    </lineage>
</organism>
<feature type="domain" description="Methyltransferase" evidence="1">
    <location>
        <begin position="58"/>
        <end position="151"/>
    </location>
</feature>
<sequence>MSAGPDPSIVSGVAAYYSSKLALHGPTPQGVDWNGRASHELRHRQFLRLLEGSPDASILDIGCGYGDFMRFLREAGHRGQFIGYDVAPDMIREATRLHGESADCRWRVGAEPTETADFAVASGIFNVKGEVPTETWARYVREIIDILARTGRRGFAFNVLSLSSDADRRSGTLYYADAAEMLSYCLNRYGRSVALLQDYGLYEFTVVIRHIAATR</sequence>
<dbReference type="GO" id="GO:0032259">
    <property type="term" value="P:methylation"/>
    <property type="evidence" value="ECO:0007669"/>
    <property type="project" value="UniProtKB-KW"/>
</dbReference>
<name>A0ABU8B7B5_9BRAD</name>
<dbReference type="Pfam" id="PF13649">
    <property type="entry name" value="Methyltransf_25"/>
    <property type="match status" value="1"/>
</dbReference>
<protein>
    <submittedName>
        <fullName evidence="2">SAM-dependent methyltransferase</fullName>
    </submittedName>
</protein>